<evidence type="ECO:0000313" key="1">
    <source>
        <dbReference type="EMBL" id="ADY13674.1"/>
    </source>
</evidence>
<dbReference type="STRING" id="158189.SpiBuddy_1850"/>
<protein>
    <submittedName>
        <fullName evidence="1">Uncharacterized protein</fullName>
    </submittedName>
</protein>
<organism evidence="1 2">
    <name type="scientific">Sphaerochaeta globosa (strain ATCC BAA-1886 / DSM 22777 / Buddy)</name>
    <name type="common">Spirochaeta sp. (strain Buddy)</name>
    <dbReference type="NCBI Taxonomy" id="158189"/>
    <lineage>
        <taxon>Bacteria</taxon>
        <taxon>Pseudomonadati</taxon>
        <taxon>Spirochaetota</taxon>
        <taxon>Spirochaetia</taxon>
        <taxon>Spirochaetales</taxon>
        <taxon>Sphaerochaetaceae</taxon>
        <taxon>Sphaerochaeta</taxon>
    </lineage>
</organism>
<evidence type="ECO:0000313" key="2">
    <source>
        <dbReference type="Proteomes" id="UP000008466"/>
    </source>
</evidence>
<dbReference type="Proteomes" id="UP000008466">
    <property type="component" value="Chromosome"/>
</dbReference>
<name>F0RWP3_SPHGB</name>
<dbReference type="AlphaFoldDB" id="F0RWP3"/>
<dbReference type="HOGENOM" id="CLU_2828975_0_0_12"/>
<dbReference type="RefSeq" id="WP_013607523.1">
    <property type="nucleotide sequence ID" value="NC_015152.1"/>
</dbReference>
<accession>F0RWP3</accession>
<reference evidence="2" key="1">
    <citation type="submission" date="2011-02" db="EMBL/GenBank/DDBJ databases">
        <title>Complete sequence of Spirochaeta sp. Buddy.</title>
        <authorList>
            <person name="Lucas S."/>
            <person name="Copeland A."/>
            <person name="Lapidus A."/>
            <person name="Cheng J.-F."/>
            <person name="Goodwin L."/>
            <person name="Pitluck S."/>
            <person name="Zeytun A."/>
            <person name="Detter J.C."/>
            <person name="Han C."/>
            <person name="Tapia R."/>
            <person name="Land M."/>
            <person name="Hauser L."/>
            <person name="Kyrpides N."/>
            <person name="Ivanova N."/>
            <person name="Mikhailova N."/>
            <person name="Pagani I."/>
            <person name="Ritalahti K.M."/>
            <person name="Loeffler F.E."/>
            <person name="Woyke T."/>
        </authorList>
    </citation>
    <scope>NUCLEOTIDE SEQUENCE [LARGE SCALE GENOMIC DNA]</scope>
    <source>
        <strain evidence="2">ATCC BAA-1886 / DSM 22777 / Buddy</strain>
    </source>
</reference>
<keyword evidence="2" id="KW-1185">Reference proteome</keyword>
<gene>
    <name evidence="1" type="ordered locus">SpiBuddy_1850</name>
</gene>
<proteinExistence type="predicted"/>
<dbReference type="KEGG" id="sbu:SpiBuddy_1850"/>
<dbReference type="EMBL" id="CP002541">
    <property type="protein sequence ID" value="ADY13674.1"/>
    <property type="molecule type" value="Genomic_DNA"/>
</dbReference>
<sequence>MTIFKFLNERKAEGLSNGEAMKKAFEFEQSGGRFEVMGDDEFVFFCKSQGYAEELIPLFRSLYIGN</sequence>